<reference evidence="1 2" key="1">
    <citation type="submission" date="2020-08" db="EMBL/GenBank/DDBJ databases">
        <title>Genomic Encyclopedia of Type Strains, Phase III (KMG-III): the genomes of soil and plant-associated and newly described type strains.</title>
        <authorList>
            <person name="Whitman W."/>
        </authorList>
    </citation>
    <scope>NUCLEOTIDE SEQUENCE [LARGE SCALE GENOMIC DNA]</scope>
    <source>
        <strain evidence="1 2">CECT 8577</strain>
    </source>
</reference>
<sequence length="77" mass="7730">MAESLLAAIDQGRVTCGATAQLDVDGFPSSREQDGALASLLLTGCIVLNATGPVGSVAAQLTPYGRELLTATDASHA</sequence>
<keyword evidence="2" id="KW-1185">Reference proteome</keyword>
<name>A0A839S8H5_9PSEU</name>
<dbReference type="AlphaFoldDB" id="A0A839S8H5"/>
<comment type="caution">
    <text evidence="1">The sequence shown here is derived from an EMBL/GenBank/DDBJ whole genome shotgun (WGS) entry which is preliminary data.</text>
</comment>
<evidence type="ECO:0000313" key="1">
    <source>
        <dbReference type="EMBL" id="MBB3053573.1"/>
    </source>
</evidence>
<gene>
    <name evidence="1" type="ORF">FHS23_004627</name>
</gene>
<organism evidence="1 2">
    <name type="scientific">Prauserella isguenensis</name>
    <dbReference type="NCBI Taxonomy" id="1470180"/>
    <lineage>
        <taxon>Bacteria</taxon>
        <taxon>Bacillati</taxon>
        <taxon>Actinomycetota</taxon>
        <taxon>Actinomycetes</taxon>
        <taxon>Pseudonocardiales</taxon>
        <taxon>Pseudonocardiaceae</taxon>
        <taxon>Prauserella</taxon>
    </lineage>
</organism>
<proteinExistence type="predicted"/>
<dbReference type="Proteomes" id="UP000550714">
    <property type="component" value="Unassembled WGS sequence"/>
</dbReference>
<dbReference type="EMBL" id="JACHWU010000011">
    <property type="protein sequence ID" value="MBB3053573.1"/>
    <property type="molecule type" value="Genomic_DNA"/>
</dbReference>
<evidence type="ECO:0000313" key="2">
    <source>
        <dbReference type="Proteomes" id="UP000550714"/>
    </source>
</evidence>
<protein>
    <submittedName>
        <fullName evidence="1">Uncharacterized protein</fullName>
    </submittedName>
</protein>
<dbReference type="RefSeq" id="WP_183659502.1">
    <property type="nucleotide sequence ID" value="NZ_JACHWU010000011.1"/>
</dbReference>
<accession>A0A839S8H5</accession>